<dbReference type="Proteomes" id="UP001418222">
    <property type="component" value="Unassembled WGS sequence"/>
</dbReference>
<proteinExistence type="predicted"/>
<sequence>MQYPINKHVYNASITKVRSNKAGVYSSSNSEGICLRQITENKTTTIVRKSIKLTTNCKRRQKPASQRMIRDQAHHQDNKYTRQYRYSKPMRPLLINDILNKLVLRKVIKVKINNSALMLPGYHLPFAQVVAWVSSEPLPLTVNI</sequence>
<evidence type="ECO:0000313" key="2">
    <source>
        <dbReference type="Proteomes" id="UP001418222"/>
    </source>
</evidence>
<accession>A0AAP0G3Q8</accession>
<dbReference type="EMBL" id="JBBWWQ010000011">
    <property type="protein sequence ID" value="KAK8935778.1"/>
    <property type="molecule type" value="Genomic_DNA"/>
</dbReference>
<keyword evidence="2" id="KW-1185">Reference proteome</keyword>
<organism evidence="1 2">
    <name type="scientific">Platanthera zijinensis</name>
    <dbReference type="NCBI Taxonomy" id="2320716"/>
    <lineage>
        <taxon>Eukaryota</taxon>
        <taxon>Viridiplantae</taxon>
        <taxon>Streptophyta</taxon>
        <taxon>Embryophyta</taxon>
        <taxon>Tracheophyta</taxon>
        <taxon>Spermatophyta</taxon>
        <taxon>Magnoliopsida</taxon>
        <taxon>Liliopsida</taxon>
        <taxon>Asparagales</taxon>
        <taxon>Orchidaceae</taxon>
        <taxon>Orchidoideae</taxon>
        <taxon>Orchideae</taxon>
        <taxon>Orchidinae</taxon>
        <taxon>Platanthera</taxon>
    </lineage>
</organism>
<comment type="caution">
    <text evidence="1">The sequence shown here is derived from an EMBL/GenBank/DDBJ whole genome shotgun (WGS) entry which is preliminary data.</text>
</comment>
<dbReference type="AlphaFoldDB" id="A0AAP0G3Q8"/>
<name>A0AAP0G3Q8_9ASPA</name>
<reference evidence="1 2" key="1">
    <citation type="journal article" date="2022" name="Nat. Plants">
        <title>Genomes of leafy and leafless Platanthera orchids illuminate the evolution of mycoheterotrophy.</title>
        <authorList>
            <person name="Li M.H."/>
            <person name="Liu K.W."/>
            <person name="Li Z."/>
            <person name="Lu H.C."/>
            <person name="Ye Q.L."/>
            <person name="Zhang D."/>
            <person name="Wang J.Y."/>
            <person name="Li Y.F."/>
            <person name="Zhong Z.M."/>
            <person name="Liu X."/>
            <person name="Yu X."/>
            <person name="Liu D.K."/>
            <person name="Tu X.D."/>
            <person name="Liu B."/>
            <person name="Hao Y."/>
            <person name="Liao X.Y."/>
            <person name="Jiang Y.T."/>
            <person name="Sun W.H."/>
            <person name="Chen J."/>
            <person name="Chen Y.Q."/>
            <person name="Ai Y."/>
            <person name="Zhai J.W."/>
            <person name="Wu S.S."/>
            <person name="Zhou Z."/>
            <person name="Hsiao Y.Y."/>
            <person name="Wu W.L."/>
            <person name="Chen Y.Y."/>
            <person name="Lin Y.F."/>
            <person name="Hsu J.L."/>
            <person name="Li C.Y."/>
            <person name="Wang Z.W."/>
            <person name="Zhao X."/>
            <person name="Zhong W.Y."/>
            <person name="Ma X.K."/>
            <person name="Ma L."/>
            <person name="Huang J."/>
            <person name="Chen G.Z."/>
            <person name="Huang M.Z."/>
            <person name="Huang L."/>
            <person name="Peng D.H."/>
            <person name="Luo Y.B."/>
            <person name="Zou S.Q."/>
            <person name="Chen S.P."/>
            <person name="Lan S."/>
            <person name="Tsai W.C."/>
            <person name="Van de Peer Y."/>
            <person name="Liu Z.J."/>
        </authorList>
    </citation>
    <scope>NUCLEOTIDE SEQUENCE [LARGE SCALE GENOMIC DNA]</scope>
    <source>
        <strain evidence="1">Lor287</strain>
    </source>
</reference>
<gene>
    <name evidence="1" type="ORF">KSP39_PZI013413</name>
</gene>
<protein>
    <submittedName>
        <fullName evidence="1">Uncharacterized protein</fullName>
    </submittedName>
</protein>
<evidence type="ECO:0000313" key="1">
    <source>
        <dbReference type="EMBL" id="KAK8935778.1"/>
    </source>
</evidence>